<gene>
    <name evidence="3" type="ORF">SCAR479_09130</name>
</gene>
<dbReference type="PANTHER" id="PTHR35391:SF5">
    <property type="entry name" value="DUF6590 DOMAIN-CONTAINING PROTEIN"/>
    <property type="match status" value="1"/>
</dbReference>
<feature type="domain" description="DUF6590" evidence="2">
    <location>
        <begin position="201"/>
        <end position="350"/>
    </location>
</feature>
<proteinExistence type="predicted"/>
<dbReference type="PANTHER" id="PTHR35391">
    <property type="entry name" value="C2H2-TYPE DOMAIN-CONTAINING PROTEIN-RELATED"/>
    <property type="match status" value="1"/>
</dbReference>
<dbReference type="Proteomes" id="UP001465668">
    <property type="component" value="Unassembled WGS sequence"/>
</dbReference>
<evidence type="ECO:0000313" key="4">
    <source>
        <dbReference type="Proteomes" id="UP001465668"/>
    </source>
</evidence>
<dbReference type="InterPro" id="IPR046497">
    <property type="entry name" value="DUF6590"/>
</dbReference>
<comment type="caution">
    <text evidence="3">The sequence shown here is derived from an EMBL/GenBank/DDBJ whole genome shotgun (WGS) entry which is preliminary data.</text>
</comment>
<feature type="compositionally biased region" description="Basic residues" evidence="1">
    <location>
        <begin position="367"/>
        <end position="377"/>
    </location>
</feature>
<protein>
    <submittedName>
        <fullName evidence="3">DUF6590 domain-containing protein</fullName>
    </submittedName>
</protein>
<evidence type="ECO:0000256" key="1">
    <source>
        <dbReference type="SAM" id="MobiDB-lite"/>
    </source>
</evidence>
<evidence type="ECO:0000313" key="3">
    <source>
        <dbReference type="EMBL" id="KAK9774266.1"/>
    </source>
</evidence>
<feature type="region of interest" description="Disordered" evidence="1">
    <location>
        <begin position="145"/>
        <end position="191"/>
    </location>
</feature>
<keyword evidence="4" id="KW-1185">Reference proteome</keyword>
<accession>A0ABR2XKW3</accession>
<dbReference type="Pfam" id="PF20233">
    <property type="entry name" value="DUF6590"/>
    <property type="match status" value="1"/>
</dbReference>
<name>A0ABR2XKW3_9PEZI</name>
<evidence type="ECO:0000259" key="2">
    <source>
        <dbReference type="Pfam" id="PF20233"/>
    </source>
</evidence>
<feature type="region of interest" description="Disordered" evidence="1">
    <location>
        <begin position="357"/>
        <end position="377"/>
    </location>
</feature>
<feature type="region of interest" description="Disordered" evidence="1">
    <location>
        <begin position="1"/>
        <end position="51"/>
    </location>
</feature>
<reference evidence="3 4" key="1">
    <citation type="submission" date="2024-02" db="EMBL/GenBank/DDBJ databases">
        <title>First draft genome assembly of two strains of Seiridium cardinale.</title>
        <authorList>
            <person name="Emiliani G."/>
            <person name="Scali E."/>
        </authorList>
    </citation>
    <scope>NUCLEOTIDE SEQUENCE [LARGE SCALE GENOMIC DNA]</scope>
    <source>
        <strain evidence="3 4">BM-138-000479</strain>
    </source>
</reference>
<dbReference type="EMBL" id="JARVKM010000043">
    <property type="protein sequence ID" value="KAK9774266.1"/>
    <property type="molecule type" value="Genomic_DNA"/>
</dbReference>
<organism evidence="3 4">
    <name type="scientific">Seiridium cardinale</name>
    <dbReference type="NCBI Taxonomy" id="138064"/>
    <lineage>
        <taxon>Eukaryota</taxon>
        <taxon>Fungi</taxon>
        <taxon>Dikarya</taxon>
        <taxon>Ascomycota</taxon>
        <taxon>Pezizomycotina</taxon>
        <taxon>Sordariomycetes</taxon>
        <taxon>Xylariomycetidae</taxon>
        <taxon>Amphisphaeriales</taxon>
        <taxon>Sporocadaceae</taxon>
        <taxon>Seiridium</taxon>
    </lineage>
</organism>
<feature type="compositionally biased region" description="Polar residues" evidence="1">
    <location>
        <begin position="182"/>
        <end position="191"/>
    </location>
</feature>
<sequence length="377" mass="41643">MGRSDKPKRPSNKASSRRPNTEEHLWEAPAASDTPQVYYDPGGNDYVPEAPSIPRGIDLAQDLVNLDINGTNGAIDVSETPDDFYGGVSGATPPQYTHQGKGKEKYVGVEGDDFYDDGGFNTSYPGAGADLDPSIPLDQYYSTGTHEYTHPDEEDDYGNDMAGEPSFAMDDNGASEHAEMPNPSNLLAPTDSETYQVAPGTTFQPGEIFKTIWSTPRGVNLAPHSPEPTELRAGDDPRFFVGPRRFIVVARDEGNHSTCVPIFTYNRKGCKKKGLKPKAHGIVYSKPGKPRKLSDEPELGFKPVAVNMYGELEKLDKASRVNYSKLTEIDHNVPVIFIGHIDPKDWDIVLDAVNERWESKQKQPSSRSKHHSSRKRH</sequence>